<accession>D3F2E2</accession>
<dbReference type="GO" id="GO:0003824">
    <property type="term" value="F:catalytic activity"/>
    <property type="evidence" value="ECO:0007669"/>
    <property type="project" value="InterPro"/>
</dbReference>
<dbReference type="GO" id="GO:0030151">
    <property type="term" value="F:molybdenum ion binding"/>
    <property type="evidence" value="ECO:0007669"/>
    <property type="project" value="InterPro"/>
</dbReference>
<keyword evidence="3" id="KW-1185">Reference proteome</keyword>
<dbReference type="SUPFAM" id="SSF50800">
    <property type="entry name" value="PK beta-barrel domain-like"/>
    <property type="match status" value="1"/>
</dbReference>
<evidence type="ECO:0000313" key="3">
    <source>
        <dbReference type="Proteomes" id="UP000008229"/>
    </source>
</evidence>
<reference evidence="2 3" key="1">
    <citation type="journal article" date="2010" name="Stand. Genomic Sci.">
        <title>Complete genome sequence of Conexibacter woesei type strain (ID131577).</title>
        <authorList>
            <person name="Pukall R."/>
            <person name="Lapidus A."/>
            <person name="Glavina Del Rio T."/>
            <person name="Copeland A."/>
            <person name="Tice H."/>
            <person name="Cheng J.-F."/>
            <person name="Lucas S."/>
            <person name="Chen F."/>
            <person name="Nolan M."/>
            <person name="Bruce D."/>
            <person name="Goodwin L."/>
            <person name="Pitluck S."/>
            <person name="Mavromatis K."/>
            <person name="Ivanova N."/>
            <person name="Ovchinnikova G."/>
            <person name="Pati A."/>
            <person name="Chen A."/>
            <person name="Palaniappan K."/>
            <person name="Land M."/>
            <person name="Hauser L."/>
            <person name="Chang Y.-J."/>
            <person name="Jeffries C.D."/>
            <person name="Chain P."/>
            <person name="Meincke L."/>
            <person name="Sims D."/>
            <person name="Brettin T."/>
            <person name="Detter J.C."/>
            <person name="Rohde M."/>
            <person name="Goeker M."/>
            <person name="Bristow J."/>
            <person name="Eisen J.A."/>
            <person name="Markowitz V."/>
            <person name="Kyrpides N.C."/>
            <person name="Klenk H.-P."/>
            <person name="Hugenholtz P."/>
        </authorList>
    </citation>
    <scope>NUCLEOTIDE SEQUENCE [LARGE SCALE GENOMIC DNA]</scope>
    <source>
        <strain evidence="3">DSM 14684 / CIP 108061 / JCM 11494 / NBRC 100937 / ID131577</strain>
    </source>
</reference>
<dbReference type="STRING" id="469383.Cwoe_3791"/>
<dbReference type="Pfam" id="PF03473">
    <property type="entry name" value="MOSC"/>
    <property type="match status" value="1"/>
</dbReference>
<evidence type="ECO:0000313" key="2">
    <source>
        <dbReference type="EMBL" id="ADB52208.1"/>
    </source>
</evidence>
<evidence type="ECO:0000259" key="1">
    <source>
        <dbReference type="PROSITE" id="PS51340"/>
    </source>
</evidence>
<reference evidence="3" key="2">
    <citation type="submission" date="2010-01" db="EMBL/GenBank/DDBJ databases">
        <title>The complete genome of Conexibacter woesei DSM 14684.</title>
        <authorList>
            <consortium name="US DOE Joint Genome Institute (JGI-PGF)"/>
            <person name="Lucas S."/>
            <person name="Copeland A."/>
            <person name="Lapidus A."/>
            <person name="Glavina del Rio T."/>
            <person name="Dalin E."/>
            <person name="Tice H."/>
            <person name="Bruce D."/>
            <person name="Goodwin L."/>
            <person name="Pitluck S."/>
            <person name="Kyrpides N."/>
            <person name="Mavromatis K."/>
            <person name="Ivanova N."/>
            <person name="Mikhailova N."/>
            <person name="Chertkov O."/>
            <person name="Brettin T."/>
            <person name="Detter J.C."/>
            <person name="Han C."/>
            <person name="Larimer F."/>
            <person name="Land M."/>
            <person name="Hauser L."/>
            <person name="Markowitz V."/>
            <person name="Cheng J.-F."/>
            <person name="Hugenholtz P."/>
            <person name="Woyke T."/>
            <person name="Wu D."/>
            <person name="Pukall R."/>
            <person name="Steenblock K."/>
            <person name="Schneider S."/>
            <person name="Klenk H.-P."/>
            <person name="Eisen J.A."/>
        </authorList>
    </citation>
    <scope>NUCLEOTIDE SEQUENCE [LARGE SCALE GENOMIC DNA]</scope>
    <source>
        <strain evidence="3">DSM 14684 / CIP 108061 / JCM 11494 / NBRC 100937 / ID131577</strain>
    </source>
</reference>
<proteinExistence type="predicted"/>
<dbReference type="Gene3D" id="2.40.33.20">
    <property type="entry name" value="PK beta-barrel domain-like"/>
    <property type="match status" value="1"/>
</dbReference>
<dbReference type="GO" id="GO:0030170">
    <property type="term" value="F:pyridoxal phosphate binding"/>
    <property type="evidence" value="ECO:0007669"/>
    <property type="project" value="InterPro"/>
</dbReference>
<dbReference type="InterPro" id="IPR011037">
    <property type="entry name" value="Pyrv_Knase-like_insert_dom_sf"/>
</dbReference>
<gene>
    <name evidence="2" type="ordered locus">Cwoe_3791</name>
</gene>
<feature type="domain" description="MOSC" evidence="1">
    <location>
        <begin position="19"/>
        <end position="215"/>
    </location>
</feature>
<dbReference type="eggNOG" id="COG3217">
    <property type="taxonomic scope" value="Bacteria"/>
</dbReference>
<dbReference type="InterPro" id="IPR005302">
    <property type="entry name" value="MoCF_Sase_C"/>
</dbReference>
<dbReference type="HOGENOM" id="CLU_028286_4_0_11"/>
<dbReference type="EMBL" id="CP001854">
    <property type="protein sequence ID" value="ADB52208.1"/>
    <property type="molecule type" value="Genomic_DNA"/>
</dbReference>
<dbReference type="OrthoDB" id="9793178at2"/>
<dbReference type="AlphaFoldDB" id="D3F2E2"/>
<dbReference type="InterPro" id="IPR005303">
    <property type="entry name" value="MOCOS_middle"/>
</dbReference>
<organism evidence="2 3">
    <name type="scientific">Conexibacter woesei (strain DSM 14684 / CCUG 47730 / CIP 108061 / JCM 11494 / NBRC 100937 / ID131577)</name>
    <dbReference type="NCBI Taxonomy" id="469383"/>
    <lineage>
        <taxon>Bacteria</taxon>
        <taxon>Bacillati</taxon>
        <taxon>Actinomycetota</taxon>
        <taxon>Thermoleophilia</taxon>
        <taxon>Solirubrobacterales</taxon>
        <taxon>Conexibacteraceae</taxon>
        <taxon>Conexibacter</taxon>
    </lineage>
</organism>
<dbReference type="Pfam" id="PF03476">
    <property type="entry name" value="MOSC_N"/>
    <property type="match status" value="1"/>
</dbReference>
<dbReference type="Proteomes" id="UP000008229">
    <property type="component" value="Chromosome"/>
</dbReference>
<protein>
    <submittedName>
        <fullName evidence="2">MOSC domain containing protein</fullName>
    </submittedName>
</protein>
<name>D3F2E2_CONWI</name>
<dbReference type="KEGG" id="cwo:Cwoe_3791"/>
<dbReference type="PROSITE" id="PS51340">
    <property type="entry name" value="MOSC"/>
    <property type="match status" value="1"/>
</dbReference>
<sequence>MPAMHVAELWVYPVKSLRGQPLRTAAITADGIPGDRRVQVRDGDDRLVTARTRHRLLGLDATLDGGGEALIGGVPWRDPAALAAVRDVVGEDDASLVAMEGPARFDDTSLLIATDGAVAELGVDGRRLRPNILIAGVEGLAERTWPGAQLRVGTAVIDVEKVCKRCVMTTIDPDTFAVTPDVLRRINSRYAGRFALNCWVAQPGEVAVGDPVELI</sequence>